<evidence type="ECO:0000256" key="1">
    <source>
        <dbReference type="ARBA" id="ARBA00005854"/>
    </source>
</evidence>
<dbReference type="InterPro" id="IPR006140">
    <property type="entry name" value="D-isomer_DH_NAD-bd"/>
</dbReference>
<evidence type="ECO:0000313" key="9">
    <source>
        <dbReference type="EMBL" id="SDF64924.1"/>
    </source>
</evidence>
<dbReference type="EMBL" id="FMYT01000020">
    <property type="protein sequence ID" value="SDC96803.1"/>
    <property type="molecule type" value="Genomic_DNA"/>
</dbReference>
<keyword evidence="3" id="KW-0520">NAD</keyword>
<dbReference type="GO" id="GO:0051287">
    <property type="term" value="F:NAD binding"/>
    <property type="evidence" value="ECO:0007669"/>
    <property type="project" value="InterPro"/>
</dbReference>
<evidence type="ECO:0000313" key="7">
    <source>
        <dbReference type="EMBL" id="PXV64190.1"/>
    </source>
</evidence>
<gene>
    <name evidence="12" type="ORF">C7954_10611</name>
    <name evidence="7" type="ORF">C8C78_11931</name>
    <name evidence="8" type="ORF">SAMN04488597_12026</name>
    <name evidence="9" type="ORF">SAMN04488598_11832</name>
    <name evidence="11" type="ORF">SAMN04515652_11932</name>
    <name evidence="10" type="ORF">SAMN04515654_13012</name>
</gene>
<name>A0A1G6QX86_9FIRM</name>
<dbReference type="EMBL" id="FOHG01000019">
    <property type="protein sequence ID" value="SET04021.1"/>
    <property type="molecule type" value="Genomic_DNA"/>
</dbReference>
<dbReference type="EMBL" id="FNBJ01000018">
    <property type="protein sequence ID" value="SDF64924.1"/>
    <property type="molecule type" value="Genomic_DNA"/>
</dbReference>
<evidence type="ECO:0000259" key="5">
    <source>
        <dbReference type="Pfam" id="PF00389"/>
    </source>
</evidence>
<dbReference type="SUPFAM" id="SSF52283">
    <property type="entry name" value="Formate/glycerate dehydrogenase catalytic domain-like"/>
    <property type="match status" value="1"/>
</dbReference>
<dbReference type="EMBL" id="QICM01000019">
    <property type="protein sequence ID" value="PXV64190.1"/>
    <property type="molecule type" value="Genomic_DNA"/>
</dbReference>
<dbReference type="EMBL" id="SOEF01000006">
    <property type="protein sequence ID" value="TDX46369.1"/>
    <property type="molecule type" value="Genomic_DNA"/>
</dbReference>
<reference evidence="13 15" key="2">
    <citation type="submission" date="2016-10" db="EMBL/GenBank/DDBJ databases">
        <authorList>
            <person name="Varghese N."/>
            <person name="Submissions S."/>
        </authorList>
    </citation>
    <scope>NUCLEOTIDE SEQUENCE [LARGE SCALE GENOMIC DNA]</scope>
    <source>
        <strain evidence="8 18">WG10</strain>
        <strain evidence="9 15">WG2</strain>
        <strain evidence="11 13">WG5</strain>
    </source>
</reference>
<dbReference type="AlphaFoldDB" id="A0A1G6QX86"/>
<dbReference type="PROSITE" id="PS00671">
    <property type="entry name" value="D_2_HYDROXYACID_DH_3"/>
    <property type="match status" value="1"/>
</dbReference>
<dbReference type="GO" id="GO:0016616">
    <property type="term" value="F:oxidoreductase activity, acting on the CH-OH group of donors, NAD or NADP as acceptor"/>
    <property type="evidence" value="ECO:0007669"/>
    <property type="project" value="InterPro"/>
</dbReference>
<dbReference type="CDD" id="cd12161">
    <property type="entry name" value="GDH_like_1"/>
    <property type="match status" value="1"/>
</dbReference>
<dbReference type="PANTHER" id="PTHR43761">
    <property type="entry name" value="D-ISOMER SPECIFIC 2-HYDROXYACID DEHYDROGENASE FAMILY PROTEIN (AFU_ORTHOLOGUE AFUA_1G13630)"/>
    <property type="match status" value="1"/>
</dbReference>
<dbReference type="Proteomes" id="UP000198945">
    <property type="component" value="Unassembled WGS sequence"/>
</dbReference>
<dbReference type="OrthoDB" id="9805416at2"/>
<evidence type="ECO:0000313" key="14">
    <source>
        <dbReference type="Proteomes" id="UP000198945"/>
    </source>
</evidence>
<dbReference type="FunFam" id="3.40.50.720:FF:000203">
    <property type="entry name" value="D-3-phosphoglycerate dehydrogenase (SerA)"/>
    <property type="match status" value="1"/>
</dbReference>
<reference evidence="7 16" key="3">
    <citation type="submission" date="2018-04" db="EMBL/GenBank/DDBJ databases">
        <title>Subsurface microbial communities from deep shales in Ohio and West Virginia, USA.</title>
        <authorList>
            <person name="Wrighton K."/>
        </authorList>
    </citation>
    <scope>NUCLEOTIDE SEQUENCE [LARGE SCALE GENOMIC DNA]</scope>
    <source>
        <strain evidence="12 17">DSMZ 11287</strain>
        <strain evidence="7 16">MSL28</strain>
    </source>
</reference>
<evidence type="ECO:0000313" key="17">
    <source>
        <dbReference type="Proteomes" id="UP000295472"/>
    </source>
</evidence>
<protein>
    <submittedName>
        <fullName evidence="8">D-3-phosphoglycerate dehydrogenase</fullName>
    </submittedName>
</protein>
<proteinExistence type="inferred from homology"/>
<dbReference type="Pfam" id="PF02826">
    <property type="entry name" value="2-Hacid_dh_C"/>
    <property type="match status" value="1"/>
</dbReference>
<dbReference type="Proteomes" id="UP000199519">
    <property type="component" value="Unassembled WGS sequence"/>
</dbReference>
<keyword evidence="2 4" id="KW-0560">Oxidoreductase</keyword>
<feature type="domain" description="D-isomer specific 2-hydroxyacid dehydrogenase catalytic" evidence="5">
    <location>
        <begin position="17"/>
        <end position="316"/>
    </location>
</feature>
<keyword evidence="15" id="KW-1185">Reference proteome</keyword>
<evidence type="ECO:0000313" key="12">
    <source>
        <dbReference type="EMBL" id="TDX46369.1"/>
    </source>
</evidence>
<evidence type="ECO:0000256" key="4">
    <source>
        <dbReference type="RuleBase" id="RU003719"/>
    </source>
</evidence>
<dbReference type="PANTHER" id="PTHR43761:SF1">
    <property type="entry name" value="D-ISOMER SPECIFIC 2-HYDROXYACID DEHYDROGENASE CATALYTIC DOMAIN-CONTAINING PROTEIN-RELATED"/>
    <property type="match status" value="1"/>
</dbReference>
<comment type="similarity">
    <text evidence="1 4">Belongs to the D-isomer specific 2-hydroxyacid dehydrogenase family.</text>
</comment>
<dbReference type="GeneID" id="57012081"/>
<evidence type="ECO:0000313" key="18">
    <source>
        <dbReference type="Proteomes" id="UP000324896"/>
    </source>
</evidence>
<dbReference type="InterPro" id="IPR036291">
    <property type="entry name" value="NAD(P)-bd_dom_sf"/>
</dbReference>
<dbReference type="Proteomes" id="UP000198612">
    <property type="component" value="Unassembled WGS sequence"/>
</dbReference>
<evidence type="ECO:0000259" key="6">
    <source>
        <dbReference type="Pfam" id="PF02826"/>
    </source>
</evidence>
<dbReference type="Pfam" id="PF00389">
    <property type="entry name" value="2-Hacid_dh"/>
    <property type="match status" value="1"/>
</dbReference>
<evidence type="ECO:0000313" key="11">
    <source>
        <dbReference type="EMBL" id="SET04021.1"/>
    </source>
</evidence>
<evidence type="ECO:0000313" key="15">
    <source>
        <dbReference type="Proteomes" id="UP000199519"/>
    </source>
</evidence>
<dbReference type="Proteomes" id="UP000295472">
    <property type="component" value="Unassembled WGS sequence"/>
</dbReference>
<dbReference type="STRING" id="54121.SAMN04515653_11441"/>
<dbReference type="InterPro" id="IPR050418">
    <property type="entry name" value="D-iso_2-hydroxyacid_DH_PdxB"/>
</dbReference>
<evidence type="ECO:0000313" key="13">
    <source>
        <dbReference type="Proteomes" id="UP000198612"/>
    </source>
</evidence>
<organism evidence="8 18">
    <name type="scientific">Halanaerobium congolense</name>
    <dbReference type="NCBI Taxonomy" id="54121"/>
    <lineage>
        <taxon>Bacteria</taxon>
        <taxon>Bacillati</taxon>
        <taxon>Bacillota</taxon>
        <taxon>Clostridia</taxon>
        <taxon>Halanaerobiales</taxon>
        <taxon>Halanaerobiaceae</taxon>
        <taxon>Halanaerobium</taxon>
    </lineage>
</organism>
<dbReference type="InterPro" id="IPR029753">
    <property type="entry name" value="D-isomer_DH_CS"/>
</dbReference>
<evidence type="ECO:0000256" key="3">
    <source>
        <dbReference type="ARBA" id="ARBA00023027"/>
    </source>
</evidence>
<dbReference type="RefSeq" id="WP_073158748.1">
    <property type="nucleotide sequence ID" value="NZ_FMYT01000020.1"/>
</dbReference>
<evidence type="ECO:0000313" key="16">
    <source>
        <dbReference type="Proteomes" id="UP000247389"/>
    </source>
</evidence>
<reference evidence="10 14" key="1">
    <citation type="submission" date="2016-10" db="EMBL/GenBank/DDBJ databases">
        <authorList>
            <person name="de Groot N.N."/>
        </authorList>
    </citation>
    <scope>NUCLEOTIDE SEQUENCE [LARGE SCALE GENOMIC DNA]</scope>
    <source>
        <strain evidence="10 14">WG7</strain>
    </source>
</reference>
<evidence type="ECO:0000256" key="2">
    <source>
        <dbReference type="ARBA" id="ARBA00023002"/>
    </source>
</evidence>
<dbReference type="EMBL" id="FNEH01000030">
    <property type="protein sequence ID" value="SDJ14860.1"/>
    <property type="molecule type" value="Genomic_DNA"/>
</dbReference>
<feature type="domain" description="D-isomer specific 2-hydroxyacid dehydrogenase NAD-binding" evidence="6">
    <location>
        <begin position="112"/>
        <end position="286"/>
    </location>
</feature>
<sequence>MKIVMVEPINISMMKIEEYRQQLEAEGHQLIAYSSRAENDQEMIKRVKEADILIIANQPLSAKVINASKDLKMISVAFTGFDHIAMEACRENDILVSNSSGYANQAVAELAFGLVINLMRNIKDSDGAVRVGKTRKNLIGNELFGKNFGIIGFGSIGQKTAKIAAAFGCNILVDDHKQHKLGEELGVEYLPIDKLMQNSDIVSLHVPLKDSTVDLIGVEEIALMKKDAILINTARGPVVNSEALAEALNNEKIAGAGIDVFEMEPPIPSDHPLLNAKNTILTPHTAFATEEAFIKRAEIVFDNIEAWLAEKPQNVVS</sequence>
<dbReference type="Proteomes" id="UP000324896">
    <property type="component" value="Unassembled WGS sequence"/>
</dbReference>
<dbReference type="InterPro" id="IPR006139">
    <property type="entry name" value="D-isomer_2_OHA_DH_cat_dom"/>
</dbReference>
<evidence type="ECO:0000313" key="10">
    <source>
        <dbReference type="EMBL" id="SDJ14860.1"/>
    </source>
</evidence>
<evidence type="ECO:0000313" key="8">
    <source>
        <dbReference type="EMBL" id="SDC96803.1"/>
    </source>
</evidence>
<dbReference type="SUPFAM" id="SSF51735">
    <property type="entry name" value="NAD(P)-binding Rossmann-fold domains"/>
    <property type="match status" value="1"/>
</dbReference>
<dbReference type="Gene3D" id="3.40.50.720">
    <property type="entry name" value="NAD(P)-binding Rossmann-like Domain"/>
    <property type="match status" value="2"/>
</dbReference>
<accession>A0A1G6QX86</accession>
<dbReference type="Proteomes" id="UP000247389">
    <property type="component" value="Unassembled WGS sequence"/>
</dbReference>